<keyword evidence="3" id="KW-1185">Reference proteome</keyword>
<sequence length="71" mass="7630">MRTTVTLDEALLGRAGALSGVQDRSALLAEALRALIERESARRLARLGGSEPRLAAAPRRQGEPAPKTRRP</sequence>
<organism evidence="2 3">
    <name type="scientific">Ottowia beijingensis</name>
    <dbReference type="NCBI Taxonomy" id="1207057"/>
    <lineage>
        <taxon>Bacteria</taxon>
        <taxon>Pseudomonadati</taxon>
        <taxon>Pseudomonadota</taxon>
        <taxon>Betaproteobacteria</taxon>
        <taxon>Burkholderiales</taxon>
        <taxon>Comamonadaceae</taxon>
        <taxon>Ottowia</taxon>
    </lineage>
</organism>
<dbReference type="AlphaFoldDB" id="A0A853IZ23"/>
<feature type="region of interest" description="Disordered" evidence="1">
    <location>
        <begin position="46"/>
        <end position="71"/>
    </location>
</feature>
<protein>
    <submittedName>
        <fullName evidence="2">Type II toxin-antitoxin system VapB family antitoxin</fullName>
    </submittedName>
</protein>
<dbReference type="InterPro" id="IPR019239">
    <property type="entry name" value="VapB_antitoxin"/>
</dbReference>
<name>A0A853IZ23_9BURK</name>
<gene>
    <name evidence="2" type="ORF">H0I39_18310</name>
</gene>
<evidence type="ECO:0000313" key="2">
    <source>
        <dbReference type="EMBL" id="NZA03181.1"/>
    </source>
</evidence>
<dbReference type="Proteomes" id="UP000589716">
    <property type="component" value="Unassembled WGS sequence"/>
</dbReference>
<dbReference type="RefSeq" id="WP_180551428.1">
    <property type="nucleotide sequence ID" value="NZ_DAIPTI010000032.1"/>
</dbReference>
<accession>A0A853IZ23</accession>
<proteinExistence type="predicted"/>
<dbReference type="Pfam" id="PF09957">
    <property type="entry name" value="VapB_antitoxin"/>
    <property type="match status" value="1"/>
</dbReference>
<reference evidence="2 3" key="1">
    <citation type="submission" date="2020-07" db="EMBL/GenBank/DDBJ databases">
        <authorList>
            <person name="Maaloum M."/>
        </authorList>
    </citation>
    <scope>NUCLEOTIDE SEQUENCE [LARGE SCALE GENOMIC DNA]</scope>
    <source>
        <strain evidence="2 3">GCS-AN-3</strain>
    </source>
</reference>
<dbReference type="EMBL" id="JACCKX010000001">
    <property type="protein sequence ID" value="NZA03181.1"/>
    <property type="molecule type" value="Genomic_DNA"/>
</dbReference>
<evidence type="ECO:0000256" key="1">
    <source>
        <dbReference type="SAM" id="MobiDB-lite"/>
    </source>
</evidence>
<evidence type="ECO:0000313" key="3">
    <source>
        <dbReference type="Proteomes" id="UP000589716"/>
    </source>
</evidence>
<comment type="caution">
    <text evidence="2">The sequence shown here is derived from an EMBL/GenBank/DDBJ whole genome shotgun (WGS) entry which is preliminary data.</text>
</comment>